<keyword evidence="2" id="KW-0472">Membrane</keyword>
<sequence>MADRSASESVPRQVSSEGDEDEAREEMEKREPASVALLPRIDERRQASLGRSESESAAGDGGVGSYGSVMKRCVVPFFLLLLVVGFVSYTAGQKQKRGPEDWGPGRPLRKLSRPSVILISADGFRWTYNFKLPTPNIERLRTNGTEAVTGLIPVFPSLTFPNHYSIVTGLYPAWHGVIANSFSDPEFEDPIGFYQGNIDPKWWGGEPIWVTATKNGLQAATYFWPGSEVPNGPWTCPPDFCQHYNKTVPYEDRVDTVLSYMDLPTDKIPSFISLYFESPDHEGHQTGPDSPEVAAAVGRIDSLIGRLIDGLEARGLMEDVTIILVGDHGMAANCDSKMIYLEDMELGHELNFEWVDAYGALLSIRPPPDVDAKALYEKMAKAMASGKVPNSEFLNLYLKEDLPERLHYSANERIQPIIGMPAEGYKVGLTRYSVCGAECGGQHGYDNQLLSMRTVFIAHGPQFARGRTVPSFINVEIYNILSSILELKSPAANNGERSTRYHAADIDVLQQTLGQVELGRNVGFDLVAGNKKIPRHFVHRPDLVGGRRTE</sequence>
<evidence type="ECO:0000313" key="3">
    <source>
        <dbReference type="EMBL" id="OAE32929.1"/>
    </source>
</evidence>
<evidence type="ECO:0000256" key="1">
    <source>
        <dbReference type="SAM" id="MobiDB-lite"/>
    </source>
</evidence>
<evidence type="ECO:0000256" key="2">
    <source>
        <dbReference type="SAM" id="Phobius"/>
    </source>
</evidence>
<dbReference type="PANTHER" id="PTHR10151:SF120">
    <property type="entry name" value="BIS(5'-ADENOSYL)-TRIPHOSPHATASE"/>
    <property type="match status" value="1"/>
</dbReference>
<comment type="caution">
    <text evidence="3">The sequence shown here is derived from an EMBL/GenBank/DDBJ whole genome shotgun (WGS) entry which is preliminary data.</text>
</comment>
<dbReference type="EMBL" id="LVLJ01000698">
    <property type="protein sequence ID" value="OAE32929.1"/>
    <property type="molecule type" value="Genomic_DNA"/>
</dbReference>
<dbReference type="Proteomes" id="UP000077202">
    <property type="component" value="Unassembled WGS sequence"/>
</dbReference>
<protein>
    <submittedName>
        <fullName evidence="3">Uncharacterized protein</fullName>
    </submittedName>
</protein>
<dbReference type="Gene3D" id="3.30.1360.180">
    <property type="match status" value="1"/>
</dbReference>
<organism evidence="3 4">
    <name type="scientific">Marchantia polymorpha subsp. ruderalis</name>
    <dbReference type="NCBI Taxonomy" id="1480154"/>
    <lineage>
        <taxon>Eukaryota</taxon>
        <taxon>Viridiplantae</taxon>
        <taxon>Streptophyta</taxon>
        <taxon>Embryophyta</taxon>
        <taxon>Marchantiophyta</taxon>
        <taxon>Marchantiopsida</taxon>
        <taxon>Marchantiidae</taxon>
        <taxon>Marchantiales</taxon>
        <taxon>Marchantiaceae</taxon>
        <taxon>Marchantia</taxon>
    </lineage>
</organism>
<feature type="compositionally biased region" description="Polar residues" evidence="1">
    <location>
        <begin position="7"/>
        <end position="16"/>
    </location>
</feature>
<accession>A0A176WIR6</accession>
<dbReference type="CDD" id="cd16018">
    <property type="entry name" value="Enpp"/>
    <property type="match status" value="1"/>
</dbReference>
<dbReference type="AlphaFoldDB" id="A0A176WIR6"/>
<dbReference type="InterPro" id="IPR002591">
    <property type="entry name" value="Phosphodiest/P_Trfase"/>
</dbReference>
<keyword evidence="2" id="KW-0812">Transmembrane</keyword>
<keyword evidence="2" id="KW-1133">Transmembrane helix</keyword>
<dbReference type="Gene3D" id="3.40.720.10">
    <property type="entry name" value="Alkaline Phosphatase, subunit A"/>
    <property type="match status" value="1"/>
</dbReference>
<name>A0A176WIR6_MARPO</name>
<feature type="region of interest" description="Disordered" evidence="1">
    <location>
        <begin position="1"/>
        <end position="41"/>
    </location>
</feature>
<evidence type="ECO:0000313" key="4">
    <source>
        <dbReference type="Proteomes" id="UP000077202"/>
    </source>
</evidence>
<dbReference type="SUPFAM" id="SSF53649">
    <property type="entry name" value="Alkaline phosphatase-like"/>
    <property type="match status" value="1"/>
</dbReference>
<gene>
    <name evidence="3" type="ORF">AXG93_673s1060</name>
</gene>
<dbReference type="Pfam" id="PF01663">
    <property type="entry name" value="Phosphodiest"/>
    <property type="match status" value="1"/>
</dbReference>
<proteinExistence type="predicted"/>
<dbReference type="InterPro" id="IPR017850">
    <property type="entry name" value="Alkaline_phosphatase_core_sf"/>
</dbReference>
<dbReference type="PANTHER" id="PTHR10151">
    <property type="entry name" value="ECTONUCLEOTIDE PYROPHOSPHATASE/PHOSPHODIESTERASE"/>
    <property type="match status" value="1"/>
</dbReference>
<feature type="transmembrane region" description="Helical" evidence="2">
    <location>
        <begin position="73"/>
        <end position="91"/>
    </location>
</feature>
<keyword evidence="4" id="KW-1185">Reference proteome</keyword>
<dbReference type="GO" id="GO:0016787">
    <property type="term" value="F:hydrolase activity"/>
    <property type="evidence" value="ECO:0007669"/>
    <property type="project" value="UniProtKB-ARBA"/>
</dbReference>
<dbReference type="GO" id="GO:0005773">
    <property type="term" value="C:vacuole"/>
    <property type="evidence" value="ECO:0007669"/>
    <property type="project" value="TreeGrafter"/>
</dbReference>
<reference evidence="3" key="1">
    <citation type="submission" date="2016-03" db="EMBL/GenBank/DDBJ databases">
        <title>Mechanisms controlling the formation of the plant cell surface in tip-growing cells are functionally conserved among land plants.</title>
        <authorList>
            <person name="Honkanen S."/>
            <person name="Jones V.A."/>
            <person name="Morieri G."/>
            <person name="Champion C."/>
            <person name="Hetherington A.J."/>
            <person name="Kelly S."/>
            <person name="Saint-Marcoux D."/>
            <person name="Proust H."/>
            <person name="Prescott H."/>
            <person name="Dolan L."/>
        </authorList>
    </citation>
    <scope>NUCLEOTIDE SEQUENCE [LARGE SCALE GENOMIC DNA]</scope>
    <source>
        <tissue evidence="3">Whole gametophyte</tissue>
    </source>
</reference>